<evidence type="ECO:0000313" key="10">
    <source>
        <dbReference type="Proteomes" id="UP001596296"/>
    </source>
</evidence>
<feature type="transmembrane region" description="Helical" evidence="8">
    <location>
        <begin position="58"/>
        <end position="77"/>
    </location>
</feature>
<accession>A0ABD5UT64</accession>
<evidence type="ECO:0000313" key="9">
    <source>
        <dbReference type="EMBL" id="MFC6892585.1"/>
    </source>
</evidence>
<dbReference type="AlphaFoldDB" id="A0ABD5UT64"/>
<evidence type="ECO:0000256" key="1">
    <source>
        <dbReference type="ARBA" id="ARBA00004651"/>
    </source>
</evidence>
<keyword evidence="2 8" id="KW-1003">Cell membrane</keyword>
<feature type="transmembrane region" description="Helical" evidence="8">
    <location>
        <begin position="6"/>
        <end position="25"/>
    </location>
</feature>
<keyword evidence="8" id="KW-0406">Ion transport</keyword>
<keyword evidence="8" id="KW-0479">Metal-binding</keyword>
<comment type="catalytic activity">
    <reaction evidence="7">
        <text>fluoride(in) = fluoride(out)</text>
        <dbReference type="Rhea" id="RHEA:76159"/>
        <dbReference type="ChEBI" id="CHEBI:17051"/>
    </reaction>
    <physiologicalReaction direction="left-to-right" evidence="7">
        <dbReference type="Rhea" id="RHEA:76160"/>
    </physiologicalReaction>
</comment>
<keyword evidence="4 8" id="KW-1133">Transmembrane helix</keyword>
<comment type="subcellular location">
    <subcellularLocation>
        <location evidence="1 8">Cell membrane</location>
        <topology evidence="1 8">Multi-pass membrane protein</topology>
    </subcellularLocation>
</comment>
<comment type="function">
    <text evidence="8">Fluoride-specific ion channel. Important for reducing fluoride concentration in the cell, thus reducing its toxicity.</text>
</comment>
<dbReference type="Proteomes" id="UP001596296">
    <property type="component" value="Unassembled WGS sequence"/>
</dbReference>
<dbReference type="Pfam" id="PF02537">
    <property type="entry name" value="CRCB"/>
    <property type="match status" value="1"/>
</dbReference>
<protein>
    <recommendedName>
        <fullName evidence="8">Fluoride-specific ion channel FluC</fullName>
    </recommendedName>
</protein>
<dbReference type="GO" id="GO:0005886">
    <property type="term" value="C:plasma membrane"/>
    <property type="evidence" value="ECO:0007669"/>
    <property type="project" value="UniProtKB-SubCell"/>
</dbReference>
<keyword evidence="8" id="KW-0813">Transport</keyword>
<organism evidence="9 10">
    <name type="scientific">Halopenitus salinus</name>
    <dbReference type="NCBI Taxonomy" id="1198295"/>
    <lineage>
        <taxon>Archaea</taxon>
        <taxon>Methanobacteriati</taxon>
        <taxon>Methanobacteriota</taxon>
        <taxon>Stenosarchaea group</taxon>
        <taxon>Halobacteria</taxon>
        <taxon>Halobacteriales</taxon>
        <taxon>Haloferacaceae</taxon>
        <taxon>Halopenitus</taxon>
    </lineage>
</organism>
<dbReference type="HAMAP" id="MF_00454">
    <property type="entry name" value="FluC"/>
    <property type="match status" value="1"/>
</dbReference>
<dbReference type="InterPro" id="IPR003691">
    <property type="entry name" value="FluC"/>
</dbReference>
<name>A0ABD5UT64_9EURY</name>
<keyword evidence="8" id="KW-0407">Ion channel</keyword>
<reference evidence="9 10" key="1">
    <citation type="journal article" date="2019" name="Int. J. Syst. Evol. Microbiol.">
        <title>The Global Catalogue of Microorganisms (GCM) 10K type strain sequencing project: providing services to taxonomists for standard genome sequencing and annotation.</title>
        <authorList>
            <consortium name="The Broad Institute Genomics Platform"/>
            <consortium name="The Broad Institute Genome Sequencing Center for Infectious Disease"/>
            <person name="Wu L."/>
            <person name="Ma J."/>
        </authorList>
    </citation>
    <scope>NUCLEOTIDE SEQUENCE [LARGE SCALE GENOMIC DNA]</scope>
    <source>
        <strain evidence="9 10">SKJ47</strain>
    </source>
</reference>
<dbReference type="GO" id="GO:0140114">
    <property type="term" value="P:cellular detoxification of fluoride"/>
    <property type="evidence" value="ECO:0007669"/>
    <property type="project" value="UniProtKB-UniRule"/>
</dbReference>
<evidence type="ECO:0000256" key="5">
    <source>
        <dbReference type="ARBA" id="ARBA00023136"/>
    </source>
</evidence>
<keyword evidence="8" id="KW-0915">Sodium</keyword>
<comment type="similarity">
    <text evidence="6 8">Belongs to the fluoride channel Fluc/FEX (TC 1.A.43) family.</text>
</comment>
<feature type="binding site" evidence="8">
    <location>
        <position position="69"/>
    </location>
    <ligand>
        <name>Na(+)</name>
        <dbReference type="ChEBI" id="CHEBI:29101"/>
        <note>structural</note>
    </ligand>
</feature>
<sequence length="114" mass="11156">MSVDVASVALVAAGGAIGAAARYVVGRFTRRTVFVVNVSGSLILGVTLSAAVGDSAALVLGVGLCGSFTTFSSFALETVTRAEERPLEAAGYAVGTLAAAVGAFLLGGYLAGAL</sequence>
<gene>
    <name evidence="8" type="primary">fluC</name>
    <name evidence="8" type="synonym">crcB</name>
    <name evidence="9" type="ORF">ACFQE9_08200</name>
</gene>
<evidence type="ECO:0000256" key="7">
    <source>
        <dbReference type="ARBA" id="ARBA00035585"/>
    </source>
</evidence>
<dbReference type="GO" id="GO:0046872">
    <property type="term" value="F:metal ion binding"/>
    <property type="evidence" value="ECO:0007669"/>
    <property type="project" value="UniProtKB-KW"/>
</dbReference>
<keyword evidence="5 8" id="KW-0472">Membrane</keyword>
<evidence type="ECO:0000256" key="6">
    <source>
        <dbReference type="ARBA" id="ARBA00035120"/>
    </source>
</evidence>
<feature type="transmembrane region" description="Helical" evidence="8">
    <location>
        <begin position="32"/>
        <end position="52"/>
    </location>
</feature>
<feature type="transmembrane region" description="Helical" evidence="8">
    <location>
        <begin position="89"/>
        <end position="111"/>
    </location>
</feature>
<dbReference type="EMBL" id="JBHSXL010000006">
    <property type="protein sequence ID" value="MFC6892585.1"/>
    <property type="molecule type" value="Genomic_DNA"/>
</dbReference>
<evidence type="ECO:0000256" key="2">
    <source>
        <dbReference type="ARBA" id="ARBA00022475"/>
    </source>
</evidence>
<proteinExistence type="inferred from homology"/>
<comment type="caution">
    <text evidence="9">The sequence shown here is derived from an EMBL/GenBank/DDBJ whole genome shotgun (WGS) entry which is preliminary data.</text>
</comment>
<dbReference type="GO" id="GO:0062054">
    <property type="term" value="F:fluoride channel activity"/>
    <property type="evidence" value="ECO:0007669"/>
    <property type="project" value="UniProtKB-UniRule"/>
</dbReference>
<keyword evidence="10" id="KW-1185">Reference proteome</keyword>
<evidence type="ECO:0000256" key="4">
    <source>
        <dbReference type="ARBA" id="ARBA00022989"/>
    </source>
</evidence>
<comment type="activity regulation">
    <text evidence="8">Na(+) is not transported, but it plays an essential structural role and its presence is essential for fluoride channel function.</text>
</comment>
<keyword evidence="3 8" id="KW-0812">Transmembrane</keyword>
<dbReference type="RefSeq" id="WP_379743037.1">
    <property type="nucleotide sequence ID" value="NZ_JBHSVN010000001.1"/>
</dbReference>
<feature type="binding site" evidence="8">
    <location>
        <position position="66"/>
    </location>
    <ligand>
        <name>Na(+)</name>
        <dbReference type="ChEBI" id="CHEBI:29101"/>
        <note>structural</note>
    </ligand>
</feature>
<evidence type="ECO:0000256" key="8">
    <source>
        <dbReference type="HAMAP-Rule" id="MF_00454"/>
    </source>
</evidence>
<evidence type="ECO:0000256" key="3">
    <source>
        <dbReference type="ARBA" id="ARBA00022692"/>
    </source>
</evidence>